<keyword evidence="3 6" id="KW-0808">Transferase</keyword>
<gene>
    <name evidence="8" type="primary">Dvir\GJ12721</name>
    <name evidence="8" type="ORF">Dvir_GJ12721</name>
</gene>
<dbReference type="PANTHER" id="PTHR12315:SF1">
    <property type="entry name" value="RNA 5'-MONOPHOSPHATE METHYLTRANSFERASE"/>
    <property type="match status" value="1"/>
</dbReference>
<proteinExistence type="inferred from homology"/>
<dbReference type="Pfam" id="PF06859">
    <property type="entry name" value="Bin3"/>
    <property type="match status" value="1"/>
</dbReference>
<dbReference type="InterPro" id="IPR039772">
    <property type="entry name" value="Bin3-like"/>
</dbReference>
<dbReference type="PROSITE" id="PS51515">
    <property type="entry name" value="BIN3_SAM"/>
    <property type="match status" value="1"/>
</dbReference>
<dbReference type="PANTHER" id="PTHR12315">
    <property type="entry name" value="BICOID-INTERACTING PROTEIN RELATED"/>
    <property type="match status" value="1"/>
</dbReference>
<keyword evidence="9" id="KW-1185">Reference proteome</keyword>
<evidence type="ECO:0000313" key="9">
    <source>
        <dbReference type="Proteomes" id="UP000008792"/>
    </source>
</evidence>
<dbReference type="CDD" id="cd02440">
    <property type="entry name" value="AdoMet_MTases"/>
    <property type="match status" value="1"/>
</dbReference>
<accession>B4LGW8</accession>
<dbReference type="InterPro" id="IPR029063">
    <property type="entry name" value="SAM-dependent_MTases_sf"/>
</dbReference>
<dbReference type="OMA" id="LNHHDQG"/>
<dbReference type="GO" id="GO:0008173">
    <property type="term" value="F:RNA methyltransferase activity"/>
    <property type="evidence" value="ECO:0007669"/>
    <property type="project" value="UniProtKB-UniRule"/>
</dbReference>
<dbReference type="EC" id="2.1.1.-" evidence="6"/>
<dbReference type="PhylomeDB" id="B4LGW8"/>
<keyword evidence="2 6" id="KW-0489">Methyltransferase</keyword>
<dbReference type="GO" id="GO:0008171">
    <property type="term" value="F:O-methyltransferase activity"/>
    <property type="evidence" value="ECO:0007669"/>
    <property type="project" value="UniProtKB-UniRule"/>
</dbReference>
<dbReference type="KEGG" id="dvi:6623202"/>
<dbReference type="Gene3D" id="3.40.50.150">
    <property type="entry name" value="Vaccinia Virus protein VP39"/>
    <property type="match status" value="1"/>
</dbReference>
<reference evidence="8 9" key="1">
    <citation type="journal article" date="2007" name="Nature">
        <title>Evolution of genes and genomes on the Drosophila phylogeny.</title>
        <authorList>
            <consortium name="Drosophila 12 Genomes Consortium"/>
            <person name="Clark A.G."/>
            <person name="Eisen M.B."/>
            <person name="Smith D.R."/>
            <person name="Bergman C.M."/>
            <person name="Oliver B."/>
            <person name="Markow T.A."/>
            <person name="Kaufman T.C."/>
            <person name="Kellis M."/>
            <person name="Gelbart W."/>
            <person name="Iyer V.N."/>
            <person name="Pollard D.A."/>
            <person name="Sackton T.B."/>
            <person name="Larracuente A.M."/>
            <person name="Singh N.D."/>
            <person name="Abad J.P."/>
            <person name="Abt D.N."/>
            <person name="Adryan B."/>
            <person name="Aguade M."/>
            <person name="Akashi H."/>
            <person name="Anderson W.W."/>
            <person name="Aquadro C.F."/>
            <person name="Ardell D.H."/>
            <person name="Arguello R."/>
            <person name="Artieri C.G."/>
            <person name="Barbash D.A."/>
            <person name="Barker D."/>
            <person name="Barsanti P."/>
            <person name="Batterham P."/>
            <person name="Batzoglou S."/>
            <person name="Begun D."/>
            <person name="Bhutkar A."/>
            <person name="Blanco E."/>
            <person name="Bosak S.A."/>
            <person name="Bradley R.K."/>
            <person name="Brand A.D."/>
            <person name="Brent M.R."/>
            <person name="Brooks A.N."/>
            <person name="Brown R.H."/>
            <person name="Butlin R.K."/>
            <person name="Caggese C."/>
            <person name="Calvi B.R."/>
            <person name="Bernardo de Carvalho A."/>
            <person name="Caspi A."/>
            <person name="Castrezana S."/>
            <person name="Celniker S.E."/>
            <person name="Chang J.L."/>
            <person name="Chapple C."/>
            <person name="Chatterji S."/>
            <person name="Chinwalla A."/>
            <person name="Civetta A."/>
            <person name="Clifton S.W."/>
            <person name="Comeron J.M."/>
            <person name="Costello J.C."/>
            <person name="Coyne J.A."/>
            <person name="Daub J."/>
            <person name="David R.G."/>
            <person name="Delcher A.L."/>
            <person name="Delehaunty K."/>
            <person name="Do C.B."/>
            <person name="Ebling H."/>
            <person name="Edwards K."/>
            <person name="Eickbush T."/>
            <person name="Evans J.D."/>
            <person name="Filipski A."/>
            <person name="Findeiss S."/>
            <person name="Freyhult E."/>
            <person name="Fulton L."/>
            <person name="Fulton R."/>
            <person name="Garcia A.C."/>
            <person name="Gardiner A."/>
            <person name="Garfield D.A."/>
            <person name="Garvin B.E."/>
            <person name="Gibson G."/>
            <person name="Gilbert D."/>
            <person name="Gnerre S."/>
            <person name="Godfrey J."/>
            <person name="Good R."/>
            <person name="Gotea V."/>
            <person name="Gravely B."/>
            <person name="Greenberg A.J."/>
            <person name="Griffiths-Jones S."/>
            <person name="Gross S."/>
            <person name="Guigo R."/>
            <person name="Gustafson E.A."/>
            <person name="Haerty W."/>
            <person name="Hahn M.W."/>
            <person name="Halligan D.L."/>
            <person name="Halpern A.L."/>
            <person name="Halter G.M."/>
            <person name="Han M.V."/>
            <person name="Heger A."/>
            <person name="Hillier L."/>
            <person name="Hinrichs A.S."/>
            <person name="Holmes I."/>
            <person name="Hoskins R.A."/>
            <person name="Hubisz M.J."/>
            <person name="Hultmark D."/>
            <person name="Huntley M.A."/>
            <person name="Jaffe D.B."/>
            <person name="Jagadeeshan S."/>
            <person name="Jeck W.R."/>
            <person name="Johnson J."/>
            <person name="Jones C.D."/>
            <person name="Jordan W.C."/>
            <person name="Karpen G.H."/>
            <person name="Kataoka E."/>
            <person name="Keightley P.D."/>
            <person name="Kheradpour P."/>
            <person name="Kirkness E.F."/>
            <person name="Koerich L.B."/>
            <person name="Kristiansen K."/>
            <person name="Kudrna D."/>
            <person name="Kulathinal R.J."/>
            <person name="Kumar S."/>
            <person name="Kwok R."/>
            <person name="Lander E."/>
            <person name="Langley C.H."/>
            <person name="Lapoint R."/>
            <person name="Lazzaro B.P."/>
            <person name="Lee S.J."/>
            <person name="Levesque L."/>
            <person name="Li R."/>
            <person name="Lin C.F."/>
            <person name="Lin M.F."/>
            <person name="Lindblad-Toh K."/>
            <person name="Llopart A."/>
            <person name="Long M."/>
            <person name="Low L."/>
            <person name="Lozovsky E."/>
            <person name="Lu J."/>
            <person name="Luo M."/>
            <person name="Machado C.A."/>
            <person name="Makalowski W."/>
            <person name="Marzo M."/>
            <person name="Matsuda M."/>
            <person name="Matzkin L."/>
            <person name="McAllister B."/>
            <person name="McBride C.S."/>
            <person name="McKernan B."/>
            <person name="McKernan K."/>
            <person name="Mendez-Lago M."/>
            <person name="Minx P."/>
            <person name="Mollenhauer M.U."/>
            <person name="Montooth K."/>
            <person name="Mount S.M."/>
            <person name="Mu X."/>
            <person name="Myers E."/>
            <person name="Negre B."/>
            <person name="Newfeld S."/>
            <person name="Nielsen R."/>
            <person name="Noor M.A."/>
            <person name="O'Grady P."/>
            <person name="Pachter L."/>
            <person name="Papaceit M."/>
            <person name="Parisi M.J."/>
            <person name="Parisi M."/>
            <person name="Parts L."/>
            <person name="Pedersen J.S."/>
            <person name="Pesole G."/>
            <person name="Phillippy A.M."/>
            <person name="Ponting C.P."/>
            <person name="Pop M."/>
            <person name="Porcelli D."/>
            <person name="Powell J.R."/>
            <person name="Prohaska S."/>
            <person name="Pruitt K."/>
            <person name="Puig M."/>
            <person name="Quesneville H."/>
            <person name="Ram K.R."/>
            <person name="Rand D."/>
            <person name="Rasmussen M.D."/>
            <person name="Reed L.K."/>
            <person name="Reenan R."/>
            <person name="Reily A."/>
            <person name="Remington K.A."/>
            <person name="Rieger T.T."/>
            <person name="Ritchie M.G."/>
            <person name="Robin C."/>
            <person name="Rogers Y.H."/>
            <person name="Rohde C."/>
            <person name="Rozas J."/>
            <person name="Rubenfield M.J."/>
            <person name="Ruiz A."/>
            <person name="Russo S."/>
            <person name="Salzberg S.L."/>
            <person name="Sanchez-Gracia A."/>
            <person name="Saranga D.J."/>
            <person name="Sato H."/>
            <person name="Schaeffer S.W."/>
            <person name="Schatz M.C."/>
            <person name="Schlenke T."/>
            <person name="Schwartz R."/>
            <person name="Segarra C."/>
            <person name="Singh R.S."/>
            <person name="Sirot L."/>
            <person name="Sirota M."/>
            <person name="Sisneros N.B."/>
            <person name="Smith C.D."/>
            <person name="Smith T.F."/>
            <person name="Spieth J."/>
            <person name="Stage D.E."/>
            <person name="Stark A."/>
            <person name="Stephan W."/>
            <person name="Strausberg R.L."/>
            <person name="Strempel S."/>
            <person name="Sturgill D."/>
            <person name="Sutton G."/>
            <person name="Sutton G.G."/>
            <person name="Tao W."/>
            <person name="Teichmann S."/>
            <person name="Tobari Y.N."/>
            <person name="Tomimura Y."/>
            <person name="Tsolas J.M."/>
            <person name="Valente V.L."/>
            <person name="Venter E."/>
            <person name="Venter J.C."/>
            <person name="Vicario S."/>
            <person name="Vieira F.G."/>
            <person name="Vilella A.J."/>
            <person name="Villasante A."/>
            <person name="Walenz B."/>
            <person name="Wang J."/>
            <person name="Wasserman M."/>
            <person name="Watts T."/>
            <person name="Wilson D."/>
            <person name="Wilson R.K."/>
            <person name="Wing R.A."/>
            <person name="Wolfner M.F."/>
            <person name="Wong A."/>
            <person name="Wong G.K."/>
            <person name="Wu C.I."/>
            <person name="Wu G."/>
            <person name="Yamamoto D."/>
            <person name="Yang H.P."/>
            <person name="Yang S.P."/>
            <person name="Yorke J.A."/>
            <person name="Yoshida K."/>
            <person name="Zdobnov E."/>
            <person name="Zhang P."/>
            <person name="Zhang Y."/>
            <person name="Zimin A.V."/>
            <person name="Baldwin J."/>
            <person name="Abdouelleil A."/>
            <person name="Abdulkadir J."/>
            <person name="Abebe A."/>
            <person name="Abera B."/>
            <person name="Abreu J."/>
            <person name="Acer S.C."/>
            <person name="Aftuck L."/>
            <person name="Alexander A."/>
            <person name="An P."/>
            <person name="Anderson E."/>
            <person name="Anderson S."/>
            <person name="Arachi H."/>
            <person name="Azer M."/>
            <person name="Bachantsang P."/>
            <person name="Barry A."/>
            <person name="Bayul T."/>
            <person name="Berlin A."/>
            <person name="Bessette D."/>
            <person name="Bloom T."/>
            <person name="Blye J."/>
            <person name="Boguslavskiy L."/>
            <person name="Bonnet C."/>
            <person name="Boukhgalter B."/>
            <person name="Bourzgui I."/>
            <person name="Brown A."/>
            <person name="Cahill P."/>
            <person name="Channer S."/>
            <person name="Cheshatsang Y."/>
            <person name="Chuda L."/>
            <person name="Citroen M."/>
            <person name="Collymore A."/>
            <person name="Cooke P."/>
            <person name="Costello M."/>
            <person name="D'Aco K."/>
            <person name="Daza R."/>
            <person name="De Haan G."/>
            <person name="DeGray S."/>
            <person name="DeMaso C."/>
            <person name="Dhargay N."/>
            <person name="Dooley K."/>
            <person name="Dooley E."/>
            <person name="Doricent M."/>
            <person name="Dorje P."/>
            <person name="Dorjee K."/>
            <person name="Dupes A."/>
            <person name="Elong R."/>
            <person name="Falk J."/>
            <person name="Farina A."/>
            <person name="Faro S."/>
            <person name="Ferguson D."/>
            <person name="Fisher S."/>
            <person name="Foley C.D."/>
            <person name="Franke A."/>
            <person name="Friedrich D."/>
            <person name="Gadbois L."/>
            <person name="Gearin G."/>
            <person name="Gearin C.R."/>
            <person name="Giannoukos G."/>
            <person name="Goode T."/>
            <person name="Graham J."/>
            <person name="Grandbois E."/>
            <person name="Grewal S."/>
            <person name="Gyaltsen K."/>
            <person name="Hafez N."/>
            <person name="Hagos B."/>
            <person name="Hall J."/>
            <person name="Henson C."/>
            <person name="Hollinger A."/>
            <person name="Honan T."/>
            <person name="Huard M.D."/>
            <person name="Hughes L."/>
            <person name="Hurhula B."/>
            <person name="Husby M.E."/>
            <person name="Kamat A."/>
            <person name="Kanga B."/>
            <person name="Kashin S."/>
            <person name="Khazanovich D."/>
            <person name="Kisner P."/>
            <person name="Lance K."/>
            <person name="Lara M."/>
            <person name="Lee W."/>
            <person name="Lennon N."/>
            <person name="Letendre F."/>
            <person name="LeVine R."/>
            <person name="Lipovsky A."/>
            <person name="Liu X."/>
            <person name="Liu J."/>
            <person name="Liu S."/>
            <person name="Lokyitsang T."/>
            <person name="Lokyitsang Y."/>
            <person name="Lubonja R."/>
            <person name="Lui A."/>
            <person name="MacDonald P."/>
            <person name="Magnisalis V."/>
            <person name="Maru K."/>
            <person name="Matthews C."/>
            <person name="McCusker W."/>
            <person name="McDonough S."/>
            <person name="Mehta T."/>
            <person name="Meldrim J."/>
            <person name="Meneus L."/>
            <person name="Mihai O."/>
            <person name="Mihalev A."/>
            <person name="Mihova T."/>
            <person name="Mittelman R."/>
            <person name="Mlenga V."/>
            <person name="Montmayeur A."/>
            <person name="Mulrain L."/>
            <person name="Navidi A."/>
            <person name="Naylor J."/>
            <person name="Negash T."/>
            <person name="Nguyen T."/>
            <person name="Nguyen N."/>
            <person name="Nicol R."/>
            <person name="Norbu C."/>
            <person name="Norbu N."/>
            <person name="Novod N."/>
            <person name="O'Neill B."/>
            <person name="Osman S."/>
            <person name="Markiewicz E."/>
            <person name="Oyono O.L."/>
            <person name="Patti C."/>
            <person name="Phunkhang P."/>
            <person name="Pierre F."/>
            <person name="Priest M."/>
            <person name="Raghuraman S."/>
            <person name="Rege F."/>
            <person name="Reyes R."/>
            <person name="Rise C."/>
            <person name="Rogov P."/>
            <person name="Ross K."/>
            <person name="Ryan E."/>
            <person name="Settipalli S."/>
            <person name="Shea T."/>
            <person name="Sherpa N."/>
            <person name="Shi L."/>
            <person name="Shih D."/>
            <person name="Sparrow T."/>
            <person name="Spaulding J."/>
            <person name="Stalker J."/>
            <person name="Stange-Thomann N."/>
            <person name="Stavropoulos S."/>
            <person name="Stone C."/>
            <person name="Strader C."/>
            <person name="Tesfaye S."/>
            <person name="Thomson T."/>
            <person name="Thoulutsang Y."/>
            <person name="Thoulutsang D."/>
            <person name="Topham K."/>
            <person name="Topping I."/>
            <person name="Tsamla T."/>
            <person name="Vassiliev H."/>
            <person name="Vo A."/>
            <person name="Wangchuk T."/>
            <person name="Wangdi T."/>
            <person name="Weiand M."/>
            <person name="Wilkinson J."/>
            <person name="Wilson A."/>
            <person name="Yadav S."/>
            <person name="Young G."/>
            <person name="Yu Q."/>
            <person name="Zembek L."/>
            <person name="Zhong D."/>
            <person name="Zimmer A."/>
            <person name="Zwirko Z."/>
            <person name="Jaffe D.B."/>
            <person name="Alvarez P."/>
            <person name="Brockman W."/>
            <person name="Butler J."/>
            <person name="Chin C."/>
            <person name="Gnerre S."/>
            <person name="Grabherr M."/>
            <person name="Kleber M."/>
            <person name="Mauceli E."/>
            <person name="MacCallum I."/>
        </authorList>
    </citation>
    <scope>NUCLEOTIDE SEQUENCE [LARGE SCALE GENOMIC DNA]</scope>
    <source>
        <strain evidence="9">Tucson 15010-1051.87</strain>
    </source>
</reference>
<evidence type="ECO:0000256" key="1">
    <source>
        <dbReference type="ARBA" id="ARBA00008361"/>
    </source>
</evidence>
<dbReference type="SUPFAM" id="SSF53335">
    <property type="entry name" value="S-adenosyl-L-methionine-dependent methyltransferases"/>
    <property type="match status" value="1"/>
</dbReference>
<protein>
    <recommendedName>
        <fullName evidence="6">RNA methyltransferase</fullName>
        <ecNumber evidence="6">2.1.1.-</ecNumber>
    </recommendedName>
</protein>
<evidence type="ECO:0000256" key="6">
    <source>
        <dbReference type="RuleBase" id="RU367087"/>
    </source>
</evidence>
<keyword evidence="4 5" id="KW-0949">S-adenosyl-L-methionine</keyword>
<dbReference type="FunFam" id="3.40.50.150:FF:000552">
    <property type="entry name" value="Probable RNA methyltransferase CG11342"/>
    <property type="match status" value="1"/>
</dbReference>
<dbReference type="GO" id="GO:0032259">
    <property type="term" value="P:methylation"/>
    <property type="evidence" value="ECO:0007669"/>
    <property type="project" value="UniProtKB-KW"/>
</dbReference>
<name>B4LGW8_DROVI</name>
<dbReference type="GO" id="GO:0005737">
    <property type="term" value="C:cytoplasm"/>
    <property type="evidence" value="ECO:0007669"/>
    <property type="project" value="TreeGrafter"/>
</dbReference>
<dbReference type="HOGENOM" id="CLU_082749_0_0_1"/>
<dbReference type="InterPro" id="IPR010675">
    <property type="entry name" value="Bin3_C"/>
</dbReference>
<dbReference type="FunCoup" id="B4LGW8">
    <property type="interactions" value="630"/>
</dbReference>
<dbReference type="GO" id="GO:2000632">
    <property type="term" value="P:negative regulation of pre-miRNA processing"/>
    <property type="evidence" value="ECO:0007669"/>
    <property type="project" value="TreeGrafter"/>
</dbReference>
<dbReference type="OrthoDB" id="273070at2759"/>
<dbReference type="AlphaFoldDB" id="B4LGW8"/>
<dbReference type="InterPro" id="IPR024160">
    <property type="entry name" value="BIN3_SAM-bd_dom"/>
</dbReference>
<dbReference type="InParanoid" id="B4LGW8"/>
<dbReference type="EMBL" id="CH940647">
    <property type="protein sequence ID" value="EDW68438.1"/>
    <property type="molecule type" value="Genomic_DNA"/>
</dbReference>
<evidence type="ECO:0000259" key="7">
    <source>
        <dbReference type="PROSITE" id="PS51515"/>
    </source>
</evidence>
<evidence type="ECO:0000256" key="5">
    <source>
        <dbReference type="PROSITE-ProRule" id="PRU00848"/>
    </source>
</evidence>
<dbReference type="Proteomes" id="UP000008792">
    <property type="component" value="Unassembled WGS sequence"/>
</dbReference>
<sequence>MEHRDGDPGAVQYGNFKNYYQFNSASERVKLLPSANIWLKQMDPSLNVEIKPYLVLDVGCNCGVFTQLLHGFLEAQLQRPVHILGVDIDERLIERAQLENTCPARINYFCGDVLSADSFDATVERFLQQQQRAKFDAICCYSITMWIHLNHHDCGLQRFLSKLCGLAELFVVEPQPWKCYQTAERRLKRAGETFPLFRELKWRLDVEQQIQKFLEQQLGRRNIYESMPTKWQRRICFYR</sequence>
<evidence type="ECO:0000313" key="8">
    <source>
        <dbReference type="EMBL" id="EDW68438.1"/>
    </source>
</evidence>
<organism evidence="8 9">
    <name type="scientific">Drosophila virilis</name>
    <name type="common">Fruit fly</name>
    <dbReference type="NCBI Taxonomy" id="7244"/>
    <lineage>
        <taxon>Eukaryota</taxon>
        <taxon>Metazoa</taxon>
        <taxon>Ecdysozoa</taxon>
        <taxon>Arthropoda</taxon>
        <taxon>Hexapoda</taxon>
        <taxon>Insecta</taxon>
        <taxon>Pterygota</taxon>
        <taxon>Neoptera</taxon>
        <taxon>Endopterygota</taxon>
        <taxon>Diptera</taxon>
        <taxon>Brachycera</taxon>
        <taxon>Muscomorpha</taxon>
        <taxon>Ephydroidea</taxon>
        <taxon>Drosophilidae</taxon>
        <taxon>Drosophila</taxon>
    </lineage>
</organism>
<feature type="domain" description="Bin3-type SAM" evidence="7">
    <location>
        <begin position="1"/>
        <end position="239"/>
    </location>
</feature>
<dbReference type="eggNOG" id="KOG2899">
    <property type="taxonomic scope" value="Eukaryota"/>
</dbReference>
<dbReference type="SMR" id="B4LGW8"/>
<comment type="similarity">
    <text evidence="1 6">Belongs to the methyltransferase superfamily.</text>
</comment>
<dbReference type="STRING" id="7244.B4LGW8"/>
<evidence type="ECO:0000256" key="4">
    <source>
        <dbReference type="ARBA" id="ARBA00022691"/>
    </source>
</evidence>
<evidence type="ECO:0000256" key="2">
    <source>
        <dbReference type="ARBA" id="ARBA00022603"/>
    </source>
</evidence>
<evidence type="ECO:0000256" key="3">
    <source>
        <dbReference type="ARBA" id="ARBA00022679"/>
    </source>
</evidence>